<dbReference type="AlphaFoldDB" id="A0A229XUL1"/>
<dbReference type="Proteomes" id="UP000813423">
    <property type="component" value="Unassembled WGS sequence"/>
</dbReference>
<feature type="compositionally biased region" description="Basic and acidic residues" evidence="1">
    <location>
        <begin position="23"/>
        <end position="42"/>
    </location>
</feature>
<evidence type="ECO:0000256" key="1">
    <source>
        <dbReference type="SAM" id="MobiDB-lite"/>
    </source>
</evidence>
<feature type="region of interest" description="Disordered" evidence="1">
    <location>
        <begin position="1"/>
        <end position="69"/>
    </location>
</feature>
<comment type="caution">
    <text evidence="2">The sequence shown here is derived from an EMBL/GenBank/DDBJ whole genome shotgun (WGS) entry which is preliminary data.</text>
</comment>
<protein>
    <submittedName>
        <fullName evidence="2">Uncharacterized protein</fullName>
    </submittedName>
</protein>
<reference evidence="2" key="1">
    <citation type="submission" date="2021-08" db="EMBL/GenBank/DDBJ databases">
        <title>Global Aspergillus fumigatus from environmental and clinical sources.</title>
        <authorList>
            <person name="Barber A."/>
            <person name="Sae-Ong T."/>
        </authorList>
    </citation>
    <scope>NUCLEOTIDE SEQUENCE</scope>
    <source>
        <strain evidence="2">NRZ-2016-071</strain>
    </source>
</reference>
<evidence type="ECO:0000313" key="2">
    <source>
        <dbReference type="EMBL" id="KAH1907072.1"/>
    </source>
</evidence>
<feature type="compositionally biased region" description="Basic and acidic residues" evidence="1">
    <location>
        <begin position="55"/>
        <end position="69"/>
    </location>
</feature>
<proteinExistence type="predicted"/>
<accession>A0A229XUL1</accession>
<dbReference type="OMA" id="DHISKGP"/>
<sequence length="69" mass="7623">MPVIPSDTSNFPTAQGSNNPEDNSSKGSEREQKKATAFDHISKGPQIPDSMPPKASRDEIEQRKKELNQ</sequence>
<feature type="compositionally biased region" description="Polar residues" evidence="1">
    <location>
        <begin position="1"/>
        <end position="22"/>
    </location>
</feature>
<evidence type="ECO:0000313" key="3">
    <source>
        <dbReference type="Proteomes" id="UP000813423"/>
    </source>
</evidence>
<dbReference type="EMBL" id="JAIBSC010000031">
    <property type="protein sequence ID" value="KAH1907072.1"/>
    <property type="molecule type" value="Genomic_DNA"/>
</dbReference>
<name>A0A229XUL1_ASPFM</name>
<organism evidence="2 3">
    <name type="scientific">Aspergillus fumigatus</name>
    <name type="common">Neosartorya fumigata</name>
    <dbReference type="NCBI Taxonomy" id="746128"/>
    <lineage>
        <taxon>Eukaryota</taxon>
        <taxon>Fungi</taxon>
        <taxon>Dikarya</taxon>
        <taxon>Ascomycota</taxon>
        <taxon>Pezizomycotina</taxon>
        <taxon>Eurotiomycetes</taxon>
        <taxon>Eurotiomycetidae</taxon>
        <taxon>Eurotiales</taxon>
        <taxon>Aspergillaceae</taxon>
        <taxon>Aspergillus</taxon>
        <taxon>Aspergillus subgen. Fumigati</taxon>
    </lineage>
</organism>
<gene>
    <name evidence="2" type="ORF">KXV57_004914</name>
</gene>